<dbReference type="InterPro" id="IPR027417">
    <property type="entry name" value="P-loop_NTPase"/>
</dbReference>
<dbReference type="InterPro" id="IPR002125">
    <property type="entry name" value="CMP_dCMP_dom"/>
</dbReference>
<dbReference type="InterPro" id="IPR016192">
    <property type="entry name" value="APOBEC/CMP_deaminase_Zn-bd"/>
</dbReference>
<protein>
    <submittedName>
        <fullName evidence="6">Anti-phage dCTP deaminase</fullName>
    </submittedName>
</protein>
<evidence type="ECO:0000256" key="2">
    <source>
        <dbReference type="ARBA" id="ARBA00022723"/>
    </source>
</evidence>
<reference evidence="6" key="1">
    <citation type="submission" date="2022-10" db="EMBL/GenBank/DDBJ databases">
        <title>Description of microaerobic benzene degrading bacteria.</title>
        <authorList>
            <person name="Bedics A."/>
            <person name="Tancsics A."/>
            <person name="Banerjee S."/>
        </authorList>
    </citation>
    <scope>NUCLEOTIDE SEQUENCE</scope>
    <source>
        <strain evidence="6">D2M1</strain>
    </source>
</reference>
<evidence type="ECO:0000256" key="3">
    <source>
        <dbReference type="ARBA" id="ARBA00022801"/>
    </source>
</evidence>
<keyword evidence="4" id="KW-0862">Zinc</keyword>
<evidence type="ECO:0000259" key="5">
    <source>
        <dbReference type="PROSITE" id="PS51747"/>
    </source>
</evidence>
<keyword evidence="7" id="KW-1185">Reference proteome</keyword>
<dbReference type="Gene3D" id="3.40.50.300">
    <property type="entry name" value="P-loop containing nucleotide triphosphate hydrolases"/>
    <property type="match status" value="1"/>
</dbReference>
<accession>A0ABT5RRV1</accession>
<feature type="domain" description="CMP/dCMP-type deaminase" evidence="5">
    <location>
        <begin position="240"/>
        <end position="435"/>
    </location>
</feature>
<dbReference type="InterPro" id="IPR015517">
    <property type="entry name" value="dCMP_deaminase-rel"/>
</dbReference>
<dbReference type="RefSeq" id="WP_274106062.1">
    <property type="nucleotide sequence ID" value="NZ_JAPCKI010000001.1"/>
</dbReference>
<dbReference type="PANTHER" id="PTHR11086:SF18">
    <property type="entry name" value="DEOXYCYTIDYLATE DEAMINASE"/>
    <property type="match status" value="1"/>
</dbReference>
<dbReference type="PROSITE" id="PS00903">
    <property type="entry name" value="CYT_DCMP_DEAMINASES_1"/>
    <property type="match status" value="1"/>
</dbReference>
<dbReference type="PROSITE" id="PS51747">
    <property type="entry name" value="CYT_DCMP_DEAMINASES_2"/>
    <property type="match status" value="1"/>
</dbReference>
<dbReference type="SUPFAM" id="SSF53927">
    <property type="entry name" value="Cytidine deaminase-like"/>
    <property type="match status" value="1"/>
</dbReference>
<evidence type="ECO:0000256" key="4">
    <source>
        <dbReference type="ARBA" id="ARBA00022833"/>
    </source>
</evidence>
<sequence length="527" mass="58404">MTETATVGNTPSLERPELVFGLIGPIGTDLEAVCTALEQSISVAGYRTSLVRVSKEIESIFGQSFENVTEDERISSLMDLGNKLRVDGKNAAAAAIISIMKIMEIRKNTPLENHIDGNPKGNAYILRSIKNPQEIEQLRLVYGKGFIAISVSAPREERLYAIAQRIAKSYLGSRPQSSAEALAKHLIDRDESEDNSNHQNVRDCFPLADFFVDASNKELMRKQIRRFLYLTFGHRFHTPSIDEHGIFQASAAALRSADLNRQVGAAIVRTTGEIIAVGCNDVPKAGGDQYWDGDDADMRDFVLGVDSGAQQREEMLSELLGRLREGGILNASIEKQEIEKLAKSLLYGANKQKLKGASLMNLLEFGRSVHAEMAAITTAARLGLAVKDATLYTTTFPCHMCARHIVASGIKEVVYIEPYPKSRAKQLHKDSIDTDGTFNPKGNYVKFRPFQGIAPRQYQTIFMANDMRKDGQGRAIEFAMTNGKLRWQRFNNSYMQNEAALIEVVLPDIIANLKAEKAASPKEKTNE</sequence>
<evidence type="ECO:0000313" key="6">
    <source>
        <dbReference type="EMBL" id="MDD2175896.1"/>
    </source>
</evidence>
<keyword evidence="3" id="KW-0378">Hydrolase</keyword>
<dbReference type="InterPro" id="IPR016193">
    <property type="entry name" value="Cytidine_deaminase-like"/>
</dbReference>
<evidence type="ECO:0000256" key="1">
    <source>
        <dbReference type="ARBA" id="ARBA00006576"/>
    </source>
</evidence>
<comment type="caution">
    <text evidence="6">The sequence shown here is derived from an EMBL/GenBank/DDBJ whole genome shotgun (WGS) entry which is preliminary data.</text>
</comment>
<dbReference type="PANTHER" id="PTHR11086">
    <property type="entry name" value="DEOXYCYTIDYLATE DEAMINASE-RELATED"/>
    <property type="match status" value="1"/>
</dbReference>
<dbReference type="Proteomes" id="UP001148932">
    <property type="component" value="Unassembled WGS sequence"/>
</dbReference>
<keyword evidence="2" id="KW-0479">Metal-binding</keyword>
<dbReference type="Gene3D" id="3.40.140.10">
    <property type="entry name" value="Cytidine Deaminase, domain 2"/>
    <property type="match status" value="1"/>
</dbReference>
<evidence type="ECO:0000313" key="7">
    <source>
        <dbReference type="Proteomes" id="UP001148932"/>
    </source>
</evidence>
<dbReference type="EMBL" id="JAPCKI010000001">
    <property type="protein sequence ID" value="MDD2175896.1"/>
    <property type="molecule type" value="Genomic_DNA"/>
</dbReference>
<name>A0ABT5RRV1_9BURK</name>
<comment type="similarity">
    <text evidence="1">Belongs to the cytidine and deoxycytidylate deaminase family.</text>
</comment>
<dbReference type="NCBIfam" id="NF041025">
    <property type="entry name" value="antiphage_deaminase"/>
    <property type="match status" value="1"/>
</dbReference>
<proteinExistence type="inferred from homology"/>
<organism evidence="6 7">
    <name type="scientific">Acidovorax benzenivorans</name>
    <dbReference type="NCBI Taxonomy" id="2987520"/>
    <lineage>
        <taxon>Bacteria</taxon>
        <taxon>Pseudomonadati</taxon>
        <taxon>Pseudomonadota</taxon>
        <taxon>Betaproteobacteria</taxon>
        <taxon>Burkholderiales</taxon>
        <taxon>Comamonadaceae</taxon>
        <taxon>Acidovorax</taxon>
    </lineage>
</organism>
<dbReference type="Pfam" id="PF00383">
    <property type="entry name" value="dCMP_cyt_deam_1"/>
    <property type="match status" value="1"/>
</dbReference>
<gene>
    <name evidence="6" type="ORF">OIN59_00545</name>
</gene>